<sequence length="288" mass="33204">MKPQFQKLLKQSGVKGNVTRVKKVSGGSINDAYLVETDLQRFFMKLNEASPARFFALEAQGLALIKSTRTMDVPDVIGYSDEPGESFLLLEWVSGHRTEHTDKLLGERLAAMHQTSGEQHGYSEATFIGTLQQPNSWYDSWLPYYRDCRLKTQLQLGIERNVIHVQRREKLEKLLVRIDRWIPNNISPAYLHGDLWGGNWIVGEHGAPYFIDPSFLFGDRHFDIAFTELFGGFSTSFYEAYKATFPIADYYKDCKPLYQLFYLLVHLNLFGEVYGSNVDRILRYYVGD</sequence>
<dbReference type="Pfam" id="PF03881">
    <property type="entry name" value="Fructosamin_kin"/>
    <property type="match status" value="1"/>
</dbReference>
<dbReference type="RefSeq" id="WP_116279593.1">
    <property type="nucleotide sequence ID" value="NZ_NFZX01000073.1"/>
</dbReference>
<reference evidence="2 3" key="1">
    <citation type="submission" date="2017-05" db="EMBL/GenBank/DDBJ databases">
        <title>Virgibacillus sp. AK90 isolated from a saltern of Kakinada, India.</title>
        <authorList>
            <person name="Gupta V."/>
            <person name="Sidhu C."/>
            <person name="Korpole S."/>
            <person name="Pinnaka A.K."/>
        </authorList>
    </citation>
    <scope>NUCLEOTIDE SEQUENCE [LARGE SCALE GENOMIC DNA]</scope>
    <source>
        <strain evidence="2 3">AK90</strain>
    </source>
</reference>
<dbReference type="PANTHER" id="PTHR12149:SF8">
    <property type="entry name" value="PROTEIN-RIBULOSAMINE 3-KINASE"/>
    <property type="match status" value="1"/>
</dbReference>
<protein>
    <submittedName>
        <fullName evidence="2">Fructosamine kinase</fullName>
    </submittedName>
</protein>
<dbReference type="Proteomes" id="UP000256488">
    <property type="component" value="Unassembled WGS sequence"/>
</dbReference>
<evidence type="ECO:0000313" key="3">
    <source>
        <dbReference type="Proteomes" id="UP000256488"/>
    </source>
</evidence>
<dbReference type="PANTHER" id="PTHR12149">
    <property type="entry name" value="FRUCTOSAMINE 3 KINASE-RELATED PROTEIN"/>
    <property type="match status" value="1"/>
</dbReference>
<accession>A0A3E0WJ98</accession>
<dbReference type="GO" id="GO:0016301">
    <property type="term" value="F:kinase activity"/>
    <property type="evidence" value="ECO:0007669"/>
    <property type="project" value="UniProtKB-UniRule"/>
</dbReference>
<evidence type="ECO:0000313" key="2">
    <source>
        <dbReference type="EMBL" id="RFA32221.1"/>
    </source>
</evidence>
<name>A0A3E0WJ98_9BACI</name>
<dbReference type="Gene3D" id="3.90.1200.10">
    <property type="match status" value="1"/>
</dbReference>
<dbReference type="Gene3D" id="3.30.200.20">
    <property type="entry name" value="Phosphorylase Kinase, domain 1"/>
    <property type="match status" value="1"/>
</dbReference>
<gene>
    <name evidence="2" type="ORF">CAI16_18670</name>
</gene>
<comment type="similarity">
    <text evidence="1">Belongs to the fructosamine kinase family.</text>
</comment>
<dbReference type="InterPro" id="IPR011009">
    <property type="entry name" value="Kinase-like_dom_sf"/>
</dbReference>
<dbReference type="AlphaFoldDB" id="A0A3E0WJ98"/>
<comment type="caution">
    <text evidence="2">The sequence shown here is derived from an EMBL/GenBank/DDBJ whole genome shotgun (WGS) entry which is preliminary data.</text>
</comment>
<keyword evidence="1 2" id="KW-0418">Kinase</keyword>
<dbReference type="InterPro" id="IPR016477">
    <property type="entry name" value="Fructo-/Ketosamine-3-kinase"/>
</dbReference>
<dbReference type="EMBL" id="NFZX01000073">
    <property type="protein sequence ID" value="RFA32221.1"/>
    <property type="molecule type" value="Genomic_DNA"/>
</dbReference>
<dbReference type="PIRSF" id="PIRSF006221">
    <property type="entry name" value="Ketosamine-3-kinase"/>
    <property type="match status" value="1"/>
</dbReference>
<organism evidence="2 3">
    <name type="scientific">Virgibacillus dokdonensis</name>
    <dbReference type="NCBI Taxonomy" id="302167"/>
    <lineage>
        <taxon>Bacteria</taxon>
        <taxon>Bacillati</taxon>
        <taxon>Bacillota</taxon>
        <taxon>Bacilli</taxon>
        <taxon>Bacillales</taxon>
        <taxon>Bacillaceae</taxon>
        <taxon>Virgibacillus</taxon>
    </lineage>
</organism>
<evidence type="ECO:0000256" key="1">
    <source>
        <dbReference type="PIRNR" id="PIRNR006221"/>
    </source>
</evidence>
<keyword evidence="1" id="KW-0808">Transferase</keyword>
<proteinExistence type="inferred from homology"/>
<dbReference type="SUPFAM" id="SSF56112">
    <property type="entry name" value="Protein kinase-like (PK-like)"/>
    <property type="match status" value="1"/>
</dbReference>